<sequence length="194" mass="22552">MLGLASTDRTSARRAPPARKLARVVQPTATERHFDKNEIIVSKTDLKGHMIYVNRVFMAISDYDESELLGQPHSMIRHPDMPRCVFKLLWERLQSGKEIFAYVKNMTKTGDYYWVHAHVTPTILSSGEIIGYHSNRRVPERRILDETIIPLYRALKAIEDRDPDRKSGLQQSWDKLHAILKEKEISYDEFIFGL</sequence>
<dbReference type="Gene3D" id="3.30.450.20">
    <property type="entry name" value="PAS domain"/>
    <property type="match status" value="1"/>
</dbReference>
<dbReference type="Pfam" id="PF08447">
    <property type="entry name" value="PAS_3"/>
    <property type="match status" value="1"/>
</dbReference>
<keyword evidence="3" id="KW-1185">Reference proteome</keyword>
<feature type="domain" description="PAS fold-3" evidence="1">
    <location>
        <begin position="51"/>
        <end position="132"/>
    </location>
</feature>
<dbReference type="Proteomes" id="UP000325797">
    <property type="component" value="Chromosome"/>
</dbReference>
<dbReference type="KEGG" id="hadh:FRZ61_35930"/>
<dbReference type="CDD" id="cd00130">
    <property type="entry name" value="PAS"/>
    <property type="match status" value="1"/>
</dbReference>
<dbReference type="InterPro" id="IPR035965">
    <property type="entry name" value="PAS-like_dom_sf"/>
</dbReference>
<dbReference type="InterPro" id="IPR000014">
    <property type="entry name" value="PAS"/>
</dbReference>
<evidence type="ECO:0000313" key="3">
    <source>
        <dbReference type="Proteomes" id="UP000325797"/>
    </source>
</evidence>
<dbReference type="InterPro" id="IPR013655">
    <property type="entry name" value="PAS_fold_3"/>
</dbReference>
<dbReference type="EMBL" id="CP042582">
    <property type="protein sequence ID" value="QEX23654.1"/>
    <property type="molecule type" value="Genomic_DNA"/>
</dbReference>
<evidence type="ECO:0000259" key="1">
    <source>
        <dbReference type="Pfam" id="PF08447"/>
    </source>
</evidence>
<dbReference type="NCBIfam" id="TIGR00229">
    <property type="entry name" value="sensory_box"/>
    <property type="match status" value="1"/>
</dbReference>
<protein>
    <submittedName>
        <fullName evidence="2">Transcriptional regulator</fullName>
    </submittedName>
</protein>
<evidence type="ECO:0000313" key="2">
    <source>
        <dbReference type="EMBL" id="QEX23654.1"/>
    </source>
</evidence>
<accession>A0A5J6N2W3</accession>
<gene>
    <name evidence="2" type="ORF">FRZ61_35930</name>
</gene>
<dbReference type="SUPFAM" id="SSF55785">
    <property type="entry name" value="PYP-like sensor domain (PAS domain)"/>
    <property type="match status" value="1"/>
</dbReference>
<dbReference type="AlphaFoldDB" id="A0A5J6N2W3"/>
<organism evidence="2 3">
    <name type="scientific">Hypericibacter adhaerens</name>
    <dbReference type="NCBI Taxonomy" id="2602016"/>
    <lineage>
        <taxon>Bacteria</taxon>
        <taxon>Pseudomonadati</taxon>
        <taxon>Pseudomonadota</taxon>
        <taxon>Alphaproteobacteria</taxon>
        <taxon>Rhodospirillales</taxon>
        <taxon>Dongiaceae</taxon>
        <taxon>Hypericibacter</taxon>
    </lineage>
</organism>
<dbReference type="RefSeq" id="WP_191909089.1">
    <property type="nucleotide sequence ID" value="NZ_CP042582.1"/>
</dbReference>
<reference evidence="2 3" key="1">
    <citation type="submission" date="2019-08" db="EMBL/GenBank/DDBJ databases">
        <title>Hyperibacter terrae gen. nov., sp. nov. and Hyperibacter viscosus sp. nov., two new members in the family Rhodospirillaceae isolated from the rhizosphere of Hypericum perforatum.</title>
        <authorList>
            <person name="Noviana Z."/>
        </authorList>
    </citation>
    <scope>NUCLEOTIDE SEQUENCE [LARGE SCALE GENOMIC DNA]</scope>
    <source>
        <strain evidence="2 3">R5959</strain>
    </source>
</reference>
<proteinExistence type="predicted"/>
<name>A0A5J6N2W3_9PROT</name>